<reference evidence="1" key="1">
    <citation type="submission" date="2019-10" db="EMBL/GenBank/DDBJ databases">
        <authorList>
            <person name="Soares A.E.R."/>
            <person name="Aleixo A."/>
            <person name="Schneider P."/>
            <person name="Miyaki C.Y."/>
            <person name="Schneider M.P."/>
            <person name="Mello C."/>
            <person name="Vasconcelos A.T.R."/>
        </authorList>
    </citation>
    <scope>NUCLEOTIDE SEQUENCE</scope>
    <source>
        <tissue evidence="1">Muscle</tissue>
    </source>
</reference>
<gene>
    <name evidence="1" type="ORF">WISP_78094</name>
</gene>
<proteinExistence type="predicted"/>
<dbReference type="InterPro" id="IPR050195">
    <property type="entry name" value="Primate_lentivir_Gag_pol-like"/>
</dbReference>
<dbReference type="Pfam" id="PF00607">
    <property type="entry name" value="Gag_p24"/>
    <property type="match status" value="1"/>
</dbReference>
<protein>
    <submittedName>
        <fullName evidence="1">Uncharacterized protein</fullName>
    </submittedName>
</protein>
<dbReference type="Proteomes" id="UP001145742">
    <property type="component" value="Unassembled WGS sequence"/>
</dbReference>
<sequence>MDPSSKCSVVAPGISNIALCIPVCRGTRDLTFSLCSESRMDGSTRNDTGINDMSAIKAFPVFYDANRAPTWEPLSVPLLKEAKKAIIDYGLGLAFTMGVLNSLFQAFIFTPNDIKDLARTLLNNMQITMFLDYWLANIRKYAHETVGYTGRPVPITIDMLFGMSHYAYNALQHQNPPQDLITTKTLAFPVLQTITEAS</sequence>
<dbReference type="EMBL" id="WHWB01033943">
    <property type="protein sequence ID" value="KAJ7415494.1"/>
    <property type="molecule type" value="Genomic_DNA"/>
</dbReference>
<evidence type="ECO:0000313" key="2">
    <source>
        <dbReference type="Proteomes" id="UP001145742"/>
    </source>
</evidence>
<dbReference type="SUPFAM" id="SSF47943">
    <property type="entry name" value="Retrovirus capsid protein, N-terminal core domain"/>
    <property type="match status" value="1"/>
</dbReference>
<evidence type="ECO:0000313" key="1">
    <source>
        <dbReference type="EMBL" id="KAJ7415494.1"/>
    </source>
</evidence>
<keyword evidence="2" id="KW-1185">Reference proteome</keyword>
<dbReference type="InterPro" id="IPR008919">
    <property type="entry name" value="Retrov_capsid_N"/>
</dbReference>
<name>A0ABQ9DA18_9PASS</name>
<organism evidence="1 2">
    <name type="scientific">Willisornis vidua</name>
    <name type="common">Xingu scale-backed antbird</name>
    <dbReference type="NCBI Taxonomy" id="1566151"/>
    <lineage>
        <taxon>Eukaryota</taxon>
        <taxon>Metazoa</taxon>
        <taxon>Chordata</taxon>
        <taxon>Craniata</taxon>
        <taxon>Vertebrata</taxon>
        <taxon>Euteleostomi</taxon>
        <taxon>Archelosauria</taxon>
        <taxon>Archosauria</taxon>
        <taxon>Dinosauria</taxon>
        <taxon>Saurischia</taxon>
        <taxon>Theropoda</taxon>
        <taxon>Coelurosauria</taxon>
        <taxon>Aves</taxon>
        <taxon>Neognathae</taxon>
        <taxon>Neoaves</taxon>
        <taxon>Telluraves</taxon>
        <taxon>Australaves</taxon>
        <taxon>Passeriformes</taxon>
        <taxon>Thamnophilidae</taxon>
        <taxon>Willisornis</taxon>
    </lineage>
</organism>
<dbReference type="PANTHER" id="PTHR40389:SF3">
    <property type="entry name" value="IGE-BINDING PROTEIN"/>
    <property type="match status" value="1"/>
</dbReference>
<dbReference type="PANTHER" id="PTHR40389">
    <property type="entry name" value="ENDOGENOUS RETROVIRUS GROUP K MEMBER 24 GAG POLYPROTEIN-RELATED"/>
    <property type="match status" value="1"/>
</dbReference>
<accession>A0ABQ9DA18</accession>
<dbReference type="Gene3D" id="1.10.375.10">
    <property type="entry name" value="Human Immunodeficiency Virus Type 1 Capsid Protein"/>
    <property type="match status" value="1"/>
</dbReference>
<comment type="caution">
    <text evidence="1">The sequence shown here is derived from an EMBL/GenBank/DDBJ whole genome shotgun (WGS) entry which is preliminary data.</text>
</comment>